<feature type="transmembrane region" description="Helical" evidence="6">
    <location>
        <begin position="579"/>
        <end position="598"/>
    </location>
</feature>
<evidence type="ECO:0000256" key="4">
    <source>
        <dbReference type="ARBA" id="ARBA00022989"/>
    </source>
</evidence>
<protein>
    <recommendedName>
        <fullName evidence="7">SPX domain-containing protein</fullName>
    </recommendedName>
</protein>
<evidence type="ECO:0000313" key="8">
    <source>
        <dbReference type="EMBL" id="NDV30271.1"/>
    </source>
</evidence>
<evidence type="ECO:0000256" key="2">
    <source>
        <dbReference type="ARBA" id="ARBA00022554"/>
    </source>
</evidence>
<dbReference type="InterPro" id="IPR051572">
    <property type="entry name" value="VTC_Complex_Subunit"/>
</dbReference>
<keyword evidence="5 6" id="KW-0472">Membrane</keyword>
<reference evidence="8" key="1">
    <citation type="journal article" date="2020" name="J. Eukaryot. Microbiol.">
        <title>De novo Sequencing, Assembly and Annotation of the Transcriptome for the Free-Living Testate Amoeba Arcella intermedia.</title>
        <authorList>
            <person name="Ribeiro G.M."/>
            <person name="Porfirio-Sousa A.L."/>
            <person name="Maurer-Alcala X.X."/>
            <person name="Katz L.A."/>
            <person name="Lahr D.J.G."/>
        </authorList>
    </citation>
    <scope>NUCLEOTIDE SEQUENCE</scope>
</reference>
<sequence length="611" mass="70447">MDQISLISNPNERKIKQNTFYKVLDEELAKLNNFCIGKVEQISSALSFIAKKVQVKLDNMAERHFLEQEIDGCAADLCNLDSFVGLCYITLVGIVEQFDAISGTIARVWFQARLDNEQFCNIKFDGLLLVLSDVYFTLTHGNEEKGEWNPPDSFDRQTTKFFVRPEHIVKVKTMIIKHLPTLVFGKNQGIVTNWKTDIDFSISDSASITSVYFDNENFDQYHGRLFREEGATLIRIRWYGKYGKSVFIEQKTHHEGWVDAMSVKERFQLKSKLVKRYLEGSWMFEKVVPKLVDAGMKPEKISKTWGLANEVQNNVMTQNLKPVIRTHYQRTAFQLTTTNHVRISLDTEMRITKEPKDPGPNNWAHLGQFDPKDVLNFPLGVLEIKLHDYPPPWVLDLVKEGYLIRAERFSKFQHGIGYHYGDKVHTLPHWFNNNFVNFKVSEGSVWYSPGGITIGPESTPTVIPKHIKSSLSSFPRHDALVPTHFLNIEIDPINPIKKIEPKVLLASERMIIRWSKLMLLWSSLGIYFVQQHNTAQTIAGYILISISVLLLFYQLYQYTVRRNGILKNVVFEDKLGPNLLVPMMIFGIILTCVFEMTVNETVRLSKRIYVA</sequence>
<dbReference type="Pfam" id="PF02656">
    <property type="entry name" value="DUF202"/>
    <property type="match status" value="1"/>
</dbReference>
<evidence type="ECO:0000256" key="5">
    <source>
        <dbReference type="ARBA" id="ARBA00023136"/>
    </source>
</evidence>
<comment type="subcellular location">
    <subcellularLocation>
        <location evidence="1">Vacuole membrane</location>
        <topology evidence="1">Multi-pass membrane protein</topology>
    </subcellularLocation>
</comment>
<evidence type="ECO:0000256" key="3">
    <source>
        <dbReference type="ARBA" id="ARBA00022692"/>
    </source>
</evidence>
<dbReference type="PANTHER" id="PTHR46140:SF1">
    <property type="entry name" value="VACUOLAR TRANSPORTER CHAPERONE COMPLEX SUBUNIT 4-RELATED"/>
    <property type="match status" value="1"/>
</dbReference>
<dbReference type="GO" id="GO:0005774">
    <property type="term" value="C:vacuolar membrane"/>
    <property type="evidence" value="ECO:0007669"/>
    <property type="project" value="UniProtKB-SubCell"/>
</dbReference>
<keyword evidence="3 6" id="KW-0812">Transmembrane</keyword>
<dbReference type="Pfam" id="PF09359">
    <property type="entry name" value="VTC"/>
    <property type="match status" value="1"/>
</dbReference>
<keyword evidence="4 6" id="KW-1133">Transmembrane helix</keyword>
<dbReference type="PROSITE" id="PS51382">
    <property type="entry name" value="SPX"/>
    <property type="match status" value="1"/>
</dbReference>
<evidence type="ECO:0000256" key="1">
    <source>
        <dbReference type="ARBA" id="ARBA00004128"/>
    </source>
</evidence>
<organism evidence="8">
    <name type="scientific">Arcella intermedia</name>
    <dbReference type="NCBI Taxonomy" id="1963864"/>
    <lineage>
        <taxon>Eukaryota</taxon>
        <taxon>Amoebozoa</taxon>
        <taxon>Tubulinea</taxon>
        <taxon>Elardia</taxon>
        <taxon>Arcellinida</taxon>
        <taxon>Sphaerothecina</taxon>
        <taxon>Arcellidae</taxon>
        <taxon>Arcella</taxon>
    </lineage>
</organism>
<dbReference type="InterPro" id="IPR003807">
    <property type="entry name" value="DUF202"/>
</dbReference>
<dbReference type="AlphaFoldDB" id="A0A6B2L022"/>
<keyword evidence="2" id="KW-0926">Vacuole</keyword>
<dbReference type="Gene3D" id="3.20.100.30">
    <property type="entry name" value="VTC, catalytic tunnel domain"/>
    <property type="match status" value="1"/>
</dbReference>
<dbReference type="PANTHER" id="PTHR46140">
    <property type="entry name" value="VACUOLAR TRANSPORTER CHAPERONE 1-RELATED"/>
    <property type="match status" value="1"/>
</dbReference>
<feature type="domain" description="SPX" evidence="7">
    <location>
        <begin position="1"/>
        <end position="112"/>
    </location>
</feature>
<dbReference type="InterPro" id="IPR004331">
    <property type="entry name" value="SPX_dom"/>
</dbReference>
<dbReference type="GO" id="GO:0006799">
    <property type="term" value="P:polyphosphate biosynthetic process"/>
    <property type="evidence" value="ECO:0007669"/>
    <property type="project" value="UniProtKB-ARBA"/>
</dbReference>
<evidence type="ECO:0000259" key="7">
    <source>
        <dbReference type="PROSITE" id="PS51382"/>
    </source>
</evidence>
<dbReference type="EMBL" id="GIBP01001302">
    <property type="protein sequence ID" value="NDV30271.1"/>
    <property type="molecule type" value="Transcribed_RNA"/>
</dbReference>
<proteinExistence type="predicted"/>
<name>A0A6B2L022_9EUKA</name>
<accession>A0A6B2L022</accession>
<dbReference type="InterPro" id="IPR042267">
    <property type="entry name" value="VTC_sf"/>
</dbReference>
<dbReference type="InterPro" id="IPR018966">
    <property type="entry name" value="VTC_domain"/>
</dbReference>
<feature type="transmembrane region" description="Helical" evidence="6">
    <location>
        <begin position="541"/>
        <end position="559"/>
    </location>
</feature>
<evidence type="ECO:0000256" key="6">
    <source>
        <dbReference type="SAM" id="Phobius"/>
    </source>
</evidence>